<sequence>MPGQGENPTGYHTAHNTKGAYFRPKTGIVREKI</sequence>
<name>A0A8S5U1Y5_9CAUD</name>
<reference evidence="2" key="1">
    <citation type="journal article" date="2021" name="Proc. Natl. Acad. Sci. U.S.A.">
        <title>A Catalog of Tens of Thousands of Viruses from Human Metagenomes Reveals Hidden Associations with Chronic Diseases.</title>
        <authorList>
            <person name="Tisza M.J."/>
            <person name="Buck C.B."/>
        </authorList>
    </citation>
    <scope>NUCLEOTIDE SEQUENCE</scope>
    <source>
        <strain evidence="2">CtdHi7</strain>
    </source>
</reference>
<evidence type="ECO:0000313" key="2">
    <source>
        <dbReference type="EMBL" id="DAF88467.1"/>
    </source>
</evidence>
<evidence type="ECO:0000256" key="1">
    <source>
        <dbReference type="SAM" id="MobiDB-lite"/>
    </source>
</evidence>
<dbReference type="EMBL" id="BK015985">
    <property type="protein sequence ID" value="DAF88467.1"/>
    <property type="molecule type" value="Genomic_DNA"/>
</dbReference>
<proteinExistence type="predicted"/>
<accession>A0A8S5U1Y5</accession>
<protein>
    <submittedName>
        <fullName evidence="2">Uncharacterized protein</fullName>
    </submittedName>
</protein>
<organism evidence="2">
    <name type="scientific">Siphoviridae sp. ctdHi7</name>
    <dbReference type="NCBI Taxonomy" id="2825577"/>
    <lineage>
        <taxon>Viruses</taxon>
        <taxon>Duplodnaviria</taxon>
        <taxon>Heunggongvirae</taxon>
        <taxon>Uroviricota</taxon>
        <taxon>Caudoviricetes</taxon>
    </lineage>
</organism>
<feature type="region of interest" description="Disordered" evidence="1">
    <location>
        <begin position="1"/>
        <end position="33"/>
    </location>
</feature>